<dbReference type="SUPFAM" id="SSF51351">
    <property type="entry name" value="Triosephosphate isomerase (TIM)"/>
    <property type="match status" value="1"/>
</dbReference>
<dbReference type="PANTHER" id="PTHR21139:SF42">
    <property type="entry name" value="TRIOSEPHOSPHATE ISOMERASE"/>
    <property type="match status" value="1"/>
</dbReference>
<dbReference type="GO" id="GO:0006096">
    <property type="term" value="P:glycolytic process"/>
    <property type="evidence" value="ECO:0007669"/>
    <property type="project" value="UniProtKB-UniRule"/>
</dbReference>
<gene>
    <name evidence="7 9" type="primary">tpiA</name>
    <name evidence="9" type="ORF">NIDE1105</name>
</gene>
<dbReference type="PROSITE" id="PS00171">
    <property type="entry name" value="TIM_1"/>
    <property type="match status" value="1"/>
</dbReference>
<dbReference type="InterPro" id="IPR022896">
    <property type="entry name" value="TrioseP_Isoase_bac/euk"/>
</dbReference>
<dbReference type="KEGG" id="nde:NIDE1105"/>
<dbReference type="eggNOG" id="COG0149">
    <property type="taxonomic scope" value="Bacteria"/>
</dbReference>
<dbReference type="AlphaFoldDB" id="D8PCA5"/>
<comment type="subunit">
    <text evidence="7 8">Homodimer.</text>
</comment>
<dbReference type="Gene3D" id="3.20.20.70">
    <property type="entry name" value="Aldolase class I"/>
    <property type="match status" value="1"/>
</dbReference>
<name>D8PCA5_9BACT</name>
<evidence type="ECO:0000313" key="9">
    <source>
        <dbReference type="EMBL" id="CBK40864.1"/>
    </source>
</evidence>
<keyword evidence="10" id="KW-1185">Reference proteome</keyword>
<protein>
    <recommendedName>
        <fullName evidence="7 8">Triosephosphate isomerase</fullName>
        <shortName evidence="7">TIM</shortName>
        <shortName evidence="7">TPI</shortName>
        <ecNumber evidence="7 8">5.3.1.1</ecNumber>
    </recommendedName>
    <alternativeName>
        <fullName evidence="7">Triose-phosphate isomerase</fullName>
    </alternativeName>
</protein>
<evidence type="ECO:0000256" key="4">
    <source>
        <dbReference type="ARBA" id="ARBA00022490"/>
    </source>
</evidence>
<evidence type="ECO:0000256" key="1">
    <source>
        <dbReference type="ARBA" id="ARBA00004680"/>
    </source>
</evidence>
<evidence type="ECO:0000256" key="2">
    <source>
        <dbReference type="ARBA" id="ARBA00007422"/>
    </source>
</evidence>
<dbReference type="CDD" id="cd00311">
    <property type="entry name" value="TIM"/>
    <property type="match status" value="1"/>
</dbReference>
<dbReference type="Pfam" id="PF00121">
    <property type="entry name" value="TIM"/>
    <property type="match status" value="1"/>
</dbReference>
<dbReference type="InterPro" id="IPR013785">
    <property type="entry name" value="Aldolase_TIM"/>
</dbReference>
<keyword evidence="6 7" id="KW-0413">Isomerase</keyword>
<sequence>MRTRFIVGNWKMNKTASEGGAFVHRLSQELTHHAGIQIGLTPPFTALHAVREALGPASAFLLGAQNLYWEDKGAFTGEVSGTMLKDIGCQFVLVGHSERRQYFGDQDGWTNKKVLAALRHGLQPILCVGETLQDRESGQTDLVIQRQLRAGLSGIESQTLSTVTIAYEPVWAIGTGRAASPEQAVPVHRLIRKTLNELGGADIGNHVRILYGGSVTPHNIADFLASEEIDGALVGGACLDPVSFATLAKVAIGSKPTTA</sequence>
<dbReference type="GO" id="GO:0019563">
    <property type="term" value="P:glycerol catabolic process"/>
    <property type="evidence" value="ECO:0007669"/>
    <property type="project" value="TreeGrafter"/>
</dbReference>
<comment type="function">
    <text evidence="7">Involved in the gluconeogenesis. Catalyzes stereospecifically the conversion of dihydroxyacetone phosphate (DHAP) to D-glyceraldehyde-3-phosphate (G3P).</text>
</comment>
<evidence type="ECO:0000256" key="6">
    <source>
        <dbReference type="ARBA" id="ARBA00023235"/>
    </source>
</evidence>
<dbReference type="EMBL" id="FP929003">
    <property type="protein sequence ID" value="CBK40864.1"/>
    <property type="molecule type" value="Genomic_DNA"/>
</dbReference>
<dbReference type="NCBIfam" id="TIGR00419">
    <property type="entry name" value="tim"/>
    <property type="match status" value="1"/>
</dbReference>
<organism evidence="9 10">
    <name type="scientific">Nitrospira defluvii</name>
    <dbReference type="NCBI Taxonomy" id="330214"/>
    <lineage>
        <taxon>Bacteria</taxon>
        <taxon>Pseudomonadati</taxon>
        <taxon>Nitrospirota</taxon>
        <taxon>Nitrospiria</taxon>
        <taxon>Nitrospirales</taxon>
        <taxon>Nitrospiraceae</taxon>
        <taxon>Nitrospira</taxon>
    </lineage>
</organism>
<dbReference type="HOGENOM" id="CLU_024251_2_3_0"/>
<comment type="similarity">
    <text evidence="2 7 8">Belongs to the triosephosphate isomerase family.</text>
</comment>
<dbReference type="InterPro" id="IPR020861">
    <property type="entry name" value="Triosephosphate_isomerase_AS"/>
</dbReference>
<dbReference type="UniPathway" id="UPA00138"/>
<evidence type="ECO:0000256" key="7">
    <source>
        <dbReference type="HAMAP-Rule" id="MF_00147"/>
    </source>
</evidence>
<keyword evidence="4 7" id="KW-0963">Cytoplasm</keyword>
<feature type="binding site" evidence="7">
    <location>
        <position position="174"/>
    </location>
    <ligand>
        <name>substrate</name>
    </ligand>
</feature>
<comment type="subcellular location">
    <subcellularLocation>
        <location evidence="7 8">Cytoplasm</location>
    </subcellularLocation>
</comment>
<dbReference type="OrthoDB" id="9809429at2"/>
<evidence type="ECO:0000256" key="3">
    <source>
        <dbReference type="ARBA" id="ARBA00022432"/>
    </source>
</evidence>
<dbReference type="EC" id="5.3.1.1" evidence="7 8"/>
<dbReference type="FunFam" id="3.20.20.70:FF:000016">
    <property type="entry name" value="Triosephosphate isomerase"/>
    <property type="match status" value="1"/>
</dbReference>
<feature type="active site" description="Electrophile" evidence="7">
    <location>
        <position position="96"/>
    </location>
</feature>
<dbReference type="STRING" id="330214.NIDE1105"/>
<evidence type="ECO:0000256" key="8">
    <source>
        <dbReference type="RuleBase" id="RU363013"/>
    </source>
</evidence>
<keyword evidence="5 7" id="KW-0324">Glycolysis</keyword>
<proteinExistence type="inferred from homology"/>
<dbReference type="PROSITE" id="PS51440">
    <property type="entry name" value="TIM_2"/>
    <property type="match status" value="1"/>
</dbReference>
<dbReference type="HAMAP" id="MF_00147_B">
    <property type="entry name" value="TIM_B"/>
    <property type="match status" value="1"/>
</dbReference>
<evidence type="ECO:0000256" key="5">
    <source>
        <dbReference type="ARBA" id="ARBA00023152"/>
    </source>
</evidence>
<accession>D8PCA5</accession>
<feature type="binding site" evidence="7">
    <location>
        <begin position="9"/>
        <end position="11"/>
    </location>
    <ligand>
        <name>substrate</name>
    </ligand>
</feature>
<dbReference type="Proteomes" id="UP000001660">
    <property type="component" value="Chromosome"/>
</dbReference>
<feature type="binding site" evidence="7">
    <location>
        <begin position="235"/>
        <end position="236"/>
    </location>
    <ligand>
        <name>substrate</name>
    </ligand>
</feature>
<comment type="pathway">
    <text evidence="7 8">Carbohydrate biosynthesis; gluconeogenesis.</text>
</comment>
<reference evidence="9 10" key="1">
    <citation type="journal article" date="2010" name="Proc. Natl. Acad. Sci. U.S.A.">
        <title>A Nitrospira metagenome illuminates the physiology and evolution of globally important nitrite-oxidizing bacteria.</title>
        <authorList>
            <person name="Lucker S."/>
            <person name="Wagner M."/>
            <person name="Maixner F."/>
            <person name="Pelletier E."/>
            <person name="Koch H."/>
            <person name="Vacherie B."/>
            <person name="Rattei T."/>
            <person name="Sinninghe Damste J."/>
            <person name="Spieck E."/>
            <person name="Le Paslier D."/>
            <person name="Daims H."/>
        </authorList>
    </citation>
    <scope>NUCLEOTIDE SEQUENCE [LARGE SCALE GENOMIC DNA]</scope>
</reference>
<feature type="active site" description="Proton acceptor" evidence="7">
    <location>
        <position position="168"/>
    </location>
</feature>
<dbReference type="GO" id="GO:0004807">
    <property type="term" value="F:triose-phosphate isomerase activity"/>
    <property type="evidence" value="ECO:0007669"/>
    <property type="project" value="UniProtKB-UniRule"/>
</dbReference>
<dbReference type="GO" id="GO:0006094">
    <property type="term" value="P:gluconeogenesis"/>
    <property type="evidence" value="ECO:0007669"/>
    <property type="project" value="UniProtKB-UniRule"/>
</dbReference>
<feature type="binding site" evidence="7">
    <location>
        <position position="214"/>
    </location>
    <ligand>
        <name>substrate</name>
    </ligand>
</feature>
<dbReference type="InterPro" id="IPR000652">
    <property type="entry name" value="Triosephosphate_isomerase"/>
</dbReference>
<evidence type="ECO:0000313" key="10">
    <source>
        <dbReference type="Proteomes" id="UP000001660"/>
    </source>
</evidence>
<dbReference type="GO" id="GO:0046166">
    <property type="term" value="P:glyceraldehyde-3-phosphate biosynthetic process"/>
    <property type="evidence" value="ECO:0007669"/>
    <property type="project" value="TreeGrafter"/>
</dbReference>
<dbReference type="PANTHER" id="PTHR21139">
    <property type="entry name" value="TRIOSEPHOSPHATE ISOMERASE"/>
    <property type="match status" value="1"/>
</dbReference>
<keyword evidence="3 7" id="KW-0312">Gluconeogenesis</keyword>
<comment type="catalytic activity">
    <reaction evidence="7 8">
        <text>D-glyceraldehyde 3-phosphate = dihydroxyacetone phosphate</text>
        <dbReference type="Rhea" id="RHEA:18585"/>
        <dbReference type="ChEBI" id="CHEBI:57642"/>
        <dbReference type="ChEBI" id="CHEBI:59776"/>
        <dbReference type="EC" id="5.3.1.1"/>
    </reaction>
</comment>
<dbReference type="InterPro" id="IPR035990">
    <property type="entry name" value="TIM_sf"/>
</dbReference>
<dbReference type="GO" id="GO:0005829">
    <property type="term" value="C:cytosol"/>
    <property type="evidence" value="ECO:0007669"/>
    <property type="project" value="TreeGrafter"/>
</dbReference>
<comment type="pathway">
    <text evidence="1 7 8">Carbohydrate degradation; glycolysis; D-glyceraldehyde 3-phosphate from glycerone phosphate: step 1/1.</text>
</comment>
<dbReference type="UniPathway" id="UPA00109">
    <property type="reaction ID" value="UER00189"/>
</dbReference>